<dbReference type="Pfam" id="PF02120">
    <property type="entry name" value="Flg_hook"/>
    <property type="match status" value="1"/>
</dbReference>
<evidence type="ECO:0000256" key="1">
    <source>
        <dbReference type="SAM" id="MobiDB-lite"/>
    </source>
</evidence>
<name>M5E3C8_9FIRM</name>
<organism evidence="3 4">
    <name type="scientific">Halanaerobium saccharolyticum subsp. saccharolyticum DSM 6643</name>
    <dbReference type="NCBI Taxonomy" id="1293054"/>
    <lineage>
        <taxon>Bacteria</taxon>
        <taxon>Bacillati</taxon>
        <taxon>Bacillota</taxon>
        <taxon>Clostridia</taxon>
        <taxon>Halanaerobiales</taxon>
        <taxon>Halanaerobiaceae</taxon>
        <taxon>Halanaerobium</taxon>
    </lineage>
</organism>
<accession>M5E3C8</accession>
<sequence length="526" mass="59165">MNRGVSLNQYHFKAPAQENIKKDSYQAVKPEQSFSEKMKALQNKRNDNSQSASKNKKVKEESKDLRAEPEAKNSKSKNVEADKSDKDLKKVDKEKMEEIKENIFVQLGQLNLGSEAQQKLESVLKEAGFSKAQIQAVNKQNISAVDLAFSEMNESSLEELFSDLGTFLSESEVDLNENTELASLINLLKEIESSGTILSENQSFNEVAAKELTAKNDDNLKSAKENSATKTDGKFLNAKNSAKVVESLNLNQSDLTGLNQELDLAQNGNLKEEVLTQIKNDNQGKTNQELKFFNSMSNKNSAELNLEGLTKLMQGESTAKGKDSNLNLIGTESFLNMELETNSGGRLVNLNNNSELKQNLPVKDQFVQKFRGEYSAAKNEMNLELKPDSLGKIAVKLNLDQGKIDAKMIVESKFVQSQLENSMQEIKTDLLKQGINIEQFKIETAKNAPKQVEQQNNFDFNEQNSDFSDGETGQNQEYEQRQFFQGQYYVQRNITNDNLNNDELMMRQQEIINRAAFAKGKLNLIV</sequence>
<reference evidence="4" key="1">
    <citation type="journal article" date="2013" name="Genome Announc.">
        <title>Genome Sequence of Halanaerobium saccharolyticum subsp. saccharolyticum Strain DSM 6643T, a Halophilic Hydrogen-Producing Bacterium.</title>
        <authorList>
            <person name="Kivisto A."/>
            <person name="Larjo A."/>
            <person name="Ciranna A."/>
            <person name="Santala V."/>
            <person name="Roos C."/>
            <person name="Karp M."/>
        </authorList>
    </citation>
    <scope>NUCLEOTIDE SEQUENCE [LARGE SCALE GENOMIC DNA]</scope>
    <source>
        <strain evidence="4">DSM 6643</strain>
    </source>
</reference>
<feature type="domain" description="Flagellar hook-length control protein-like C-terminal" evidence="2">
    <location>
        <begin position="372"/>
        <end position="445"/>
    </location>
</feature>
<dbReference type="STRING" id="1293054.HSACCH_02309"/>
<keyword evidence="4" id="KW-1185">Reference proteome</keyword>
<feature type="compositionally biased region" description="Basic and acidic residues" evidence="1">
    <location>
        <begin position="34"/>
        <end position="47"/>
    </location>
</feature>
<dbReference type="AlphaFoldDB" id="M5E3C8"/>
<proteinExistence type="predicted"/>
<dbReference type="OrthoDB" id="1777809at2"/>
<dbReference type="FunCoup" id="M5E3C8">
    <property type="interactions" value="44"/>
</dbReference>
<dbReference type="EMBL" id="CAUI01000023">
    <property type="protein sequence ID" value="CCU80784.1"/>
    <property type="molecule type" value="Genomic_DNA"/>
</dbReference>
<dbReference type="InterPro" id="IPR021136">
    <property type="entry name" value="Flagellar_hook_control-like_C"/>
</dbReference>
<dbReference type="InParanoid" id="M5E3C8"/>
<dbReference type="RefSeq" id="WP_005490047.1">
    <property type="nucleotide sequence ID" value="NZ_CAUI01000023.1"/>
</dbReference>
<dbReference type="eggNOG" id="COG3144">
    <property type="taxonomic scope" value="Bacteria"/>
</dbReference>
<dbReference type="CDD" id="cd17470">
    <property type="entry name" value="T3SS_Flik_C"/>
    <property type="match status" value="1"/>
</dbReference>
<gene>
    <name evidence="3" type="ORF">HSACCH_02309</name>
</gene>
<evidence type="ECO:0000259" key="2">
    <source>
        <dbReference type="Pfam" id="PF02120"/>
    </source>
</evidence>
<feature type="region of interest" description="Disordered" evidence="1">
    <location>
        <begin position="1"/>
        <end position="89"/>
    </location>
</feature>
<evidence type="ECO:0000313" key="3">
    <source>
        <dbReference type="EMBL" id="CCU80784.1"/>
    </source>
</evidence>
<feature type="compositionally biased region" description="Basic and acidic residues" evidence="1">
    <location>
        <begin position="58"/>
        <end position="89"/>
    </location>
</feature>
<dbReference type="Proteomes" id="UP000012063">
    <property type="component" value="Unassembled WGS sequence"/>
</dbReference>
<comment type="caution">
    <text evidence="3">The sequence shown here is derived from an EMBL/GenBank/DDBJ whole genome shotgun (WGS) entry which is preliminary data.</text>
</comment>
<dbReference type="Gene3D" id="3.30.750.140">
    <property type="match status" value="1"/>
</dbReference>
<dbReference type="InterPro" id="IPR038610">
    <property type="entry name" value="FliK-like_C_sf"/>
</dbReference>
<evidence type="ECO:0000313" key="4">
    <source>
        <dbReference type="Proteomes" id="UP000012063"/>
    </source>
</evidence>
<protein>
    <recommendedName>
        <fullName evidence="2">Flagellar hook-length control protein-like C-terminal domain-containing protein</fullName>
    </recommendedName>
</protein>